<evidence type="ECO:0000256" key="5">
    <source>
        <dbReference type="NCBIfam" id="TIGR00168"/>
    </source>
</evidence>
<comment type="similarity">
    <text evidence="1 4 6">Belongs to the IF-3 family.</text>
</comment>
<dbReference type="InterPro" id="IPR019814">
    <property type="entry name" value="Translation_initiation_fac_3_N"/>
</dbReference>
<reference evidence="10 11" key="1">
    <citation type="journal article" date="2016" name="Gut Pathog.">
        <title>Whole genome sequencing of "Faecalibaculum rodentium" ALO17, isolated from C57BL/6J laboratory mouse feces.</title>
        <authorList>
            <person name="Lim S."/>
            <person name="Chang D.H."/>
            <person name="Ahn S."/>
            <person name="Kim B.C."/>
        </authorList>
    </citation>
    <scope>NUCLEOTIDE SEQUENCE [LARGE SCALE GENOMIC DNA]</scope>
    <source>
        <strain evidence="10 11">Alo17</strain>
    </source>
</reference>
<dbReference type="Proteomes" id="UP000069771">
    <property type="component" value="Chromosome"/>
</dbReference>
<dbReference type="InterPro" id="IPR019813">
    <property type="entry name" value="Translation_initiation_fac3_CS"/>
</dbReference>
<dbReference type="Gene3D" id="3.10.20.80">
    <property type="entry name" value="Translation initiation factor 3 (IF-3), N-terminal domain"/>
    <property type="match status" value="1"/>
</dbReference>
<evidence type="ECO:0000256" key="7">
    <source>
        <dbReference type="SAM" id="MobiDB-lite"/>
    </source>
</evidence>
<evidence type="ECO:0000256" key="4">
    <source>
        <dbReference type="HAMAP-Rule" id="MF_00080"/>
    </source>
</evidence>
<evidence type="ECO:0000256" key="1">
    <source>
        <dbReference type="ARBA" id="ARBA00005439"/>
    </source>
</evidence>
<comment type="function">
    <text evidence="4 6">IF-3 binds to the 30S ribosomal subunit and shifts the equilibrium between 70S ribosomes and their 50S and 30S subunits in favor of the free subunits, thus enhancing the availability of 30S subunits on which protein synthesis initiation begins.</text>
</comment>
<sequence length="207" mass="23910">MPVFFNERQVSDINNRRVAPNNVNTDMFNEKIPFREVLVIDADGNQLGVMPRREALEIAYRQNLDLLCVAPKARPAVCKVLDYGRYHFEQQKKAKESKRKQHTVELKALRLSPVVDTHDFETKVKQAKKWLGSGMKVKVDMRFRGRMMTRQEVGRQIMNQFLDELAKDEEIGYLIEKRPSMEGNTMSLILAPKKKKTTDKQGGTDNA</sequence>
<dbReference type="GO" id="GO:0032790">
    <property type="term" value="P:ribosome disassembly"/>
    <property type="evidence" value="ECO:0007669"/>
    <property type="project" value="TreeGrafter"/>
</dbReference>
<dbReference type="InterPro" id="IPR019815">
    <property type="entry name" value="Translation_initiation_fac_3_C"/>
</dbReference>
<dbReference type="STRING" id="1702221.AALO17_16600"/>
<comment type="subcellular location">
    <subcellularLocation>
        <location evidence="4 6">Cytoplasm</location>
    </subcellularLocation>
</comment>
<dbReference type="PANTHER" id="PTHR10938">
    <property type="entry name" value="TRANSLATION INITIATION FACTOR IF-3"/>
    <property type="match status" value="1"/>
</dbReference>
<evidence type="ECO:0000313" key="11">
    <source>
        <dbReference type="Proteomes" id="UP000069771"/>
    </source>
</evidence>
<protein>
    <recommendedName>
        <fullName evidence="4 5">Translation initiation factor IF-3</fullName>
    </recommendedName>
</protein>
<dbReference type="HAMAP" id="MF_00080">
    <property type="entry name" value="IF_3"/>
    <property type="match status" value="1"/>
</dbReference>
<dbReference type="EMBL" id="CP011391">
    <property type="protein sequence ID" value="AMK54794.1"/>
    <property type="molecule type" value="Genomic_DNA"/>
</dbReference>
<proteinExistence type="inferred from homology"/>
<dbReference type="SUPFAM" id="SSF54364">
    <property type="entry name" value="Translation initiation factor IF3, N-terminal domain"/>
    <property type="match status" value="1"/>
</dbReference>
<dbReference type="GO" id="GO:0005829">
    <property type="term" value="C:cytosol"/>
    <property type="evidence" value="ECO:0007669"/>
    <property type="project" value="TreeGrafter"/>
</dbReference>
<dbReference type="AlphaFoldDB" id="A0A140DVW7"/>
<organism evidence="10 11">
    <name type="scientific">Faecalibaculum rodentium</name>
    <dbReference type="NCBI Taxonomy" id="1702221"/>
    <lineage>
        <taxon>Bacteria</taxon>
        <taxon>Bacillati</taxon>
        <taxon>Bacillota</taxon>
        <taxon>Erysipelotrichia</taxon>
        <taxon>Erysipelotrichales</taxon>
        <taxon>Erysipelotrichaceae</taxon>
        <taxon>Faecalibaculum</taxon>
    </lineage>
</organism>
<dbReference type="GO" id="GO:0003743">
    <property type="term" value="F:translation initiation factor activity"/>
    <property type="evidence" value="ECO:0007669"/>
    <property type="project" value="UniProtKB-UniRule"/>
</dbReference>
<dbReference type="SUPFAM" id="SSF55200">
    <property type="entry name" value="Translation initiation factor IF3, C-terminal domain"/>
    <property type="match status" value="1"/>
</dbReference>
<dbReference type="Pfam" id="PF00707">
    <property type="entry name" value="IF3_C"/>
    <property type="match status" value="1"/>
</dbReference>
<evidence type="ECO:0000256" key="3">
    <source>
        <dbReference type="ARBA" id="ARBA00022917"/>
    </source>
</evidence>
<dbReference type="PATRIC" id="fig|1702221.3.peg.1619"/>
<evidence type="ECO:0000259" key="9">
    <source>
        <dbReference type="Pfam" id="PF05198"/>
    </source>
</evidence>
<evidence type="ECO:0000313" key="10">
    <source>
        <dbReference type="EMBL" id="AMK54794.1"/>
    </source>
</evidence>
<dbReference type="PANTHER" id="PTHR10938:SF0">
    <property type="entry name" value="TRANSLATION INITIATION FACTOR IF-3, MITOCHONDRIAL"/>
    <property type="match status" value="1"/>
</dbReference>
<comment type="subunit">
    <text evidence="4 6">Monomer.</text>
</comment>
<feature type="region of interest" description="Disordered" evidence="7">
    <location>
        <begin position="185"/>
        <end position="207"/>
    </location>
</feature>
<keyword evidence="2 4" id="KW-0396">Initiation factor</keyword>
<dbReference type="KEGG" id="fro:AALO17_16600"/>
<dbReference type="Pfam" id="PF05198">
    <property type="entry name" value="IF3_N"/>
    <property type="match status" value="1"/>
</dbReference>
<dbReference type="InterPro" id="IPR036787">
    <property type="entry name" value="T_IF-3_N_sf"/>
</dbReference>
<evidence type="ECO:0000256" key="6">
    <source>
        <dbReference type="RuleBase" id="RU000646"/>
    </source>
</evidence>
<dbReference type="GO" id="GO:0043022">
    <property type="term" value="F:ribosome binding"/>
    <property type="evidence" value="ECO:0007669"/>
    <property type="project" value="TreeGrafter"/>
</dbReference>
<dbReference type="GO" id="GO:0016020">
    <property type="term" value="C:membrane"/>
    <property type="evidence" value="ECO:0007669"/>
    <property type="project" value="TreeGrafter"/>
</dbReference>
<accession>A0A140DVW7</accession>
<feature type="domain" description="Translation initiation factor 3 C-terminal" evidence="8">
    <location>
        <begin position="104"/>
        <end position="193"/>
    </location>
</feature>
<dbReference type="InterPro" id="IPR001288">
    <property type="entry name" value="Translation_initiation_fac_3"/>
</dbReference>
<evidence type="ECO:0000259" key="8">
    <source>
        <dbReference type="Pfam" id="PF00707"/>
    </source>
</evidence>
<dbReference type="Gene3D" id="3.30.110.10">
    <property type="entry name" value="Translation initiation factor 3 (IF-3), C-terminal domain"/>
    <property type="match status" value="1"/>
</dbReference>
<evidence type="ECO:0000256" key="2">
    <source>
        <dbReference type="ARBA" id="ARBA00022540"/>
    </source>
</evidence>
<keyword evidence="4" id="KW-0963">Cytoplasm</keyword>
<dbReference type="NCBIfam" id="TIGR00168">
    <property type="entry name" value="infC"/>
    <property type="match status" value="1"/>
</dbReference>
<gene>
    <name evidence="4" type="primary">infC</name>
    <name evidence="10" type="ORF">AALO17_16600</name>
</gene>
<keyword evidence="11" id="KW-1185">Reference proteome</keyword>
<feature type="domain" description="Translation initiation factor 3 N-terminal" evidence="9">
    <location>
        <begin position="29"/>
        <end position="96"/>
    </location>
</feature>
<dbReference type="PROSITE" id="PS00938">
    <property type="entry name" value="IF3"/>
    <property type="match status" value="1"/>
</dbReference>
<dbReference type="InterPro" id="IPR036788">
    <property type="entry name" value="T_IF-3_C_sf"/>
</dbReference>
<name>A0A140DVW7_9FIRM</name>
<keyword evidence="3 4" id="KW-0648">Protein biosynthesis</keyword>